<keyword evidence="3" id="KW-1185">Reference proteome</keyword>
<evidence type="ECO:0000313" key="3">
    <source>
        <dbReference type="Proteomes" id="UP000256253"/>
    </source>
</evidence>
<evidence type="ECO:0000256" key="1">
    <source>
        <dbReference type="SAM" id="Phobius"/>
    </source>
</evidence>
<gene>
    <name evidence="2" type="ORF">DFJ65_2997</name>
</gene>
<reference evidence="2 3" key="1">
    <citation type="submission" date="2018-08" db="EMBL/GenBank/DDBJ databases">
        <title>Sequencing the genomes of 1000 actinobacteria strains.</title>
        <authorList>
            <person name="Klenk H.-P."/>
        </authorList>
    </citation>
    <scope>NUCLEOTIDE SEQUENCE [LARGE SCALE GENOMIC DNA]</scope>
    <source>
        <strain evidence="2 3">DSM 22967</strain>
    </source>
</reference>
<dbReference type="RefSeq" id="WP_115923683.1">
    <property type="nucleotide sequence ID" value="NZ_QTUA01000001.1"/>
</dbReference>
<sequence>MSPHQSSPTWSPLNKVGLALTVLLSIGNITSALGPTPESETGPPLGILLAGSILGLIGTVAGILAWVKNNRAAARLAAITIVLCSISALPAFFVDVPAGIKALVAAMVLLTVTAVVLTFSGRRSAR</sequence>
<name>A0A3D9URD2_9MICO</name>
<keyword evidence="1" id="KW-0812">Transmembrane</keyword>
<feature type="transmembrane region" description="Helical" evidence="1">
    <location>
        <begin position="74"/>
        <end position="94"/>
    </location>
</feature>
<keyword evidence="1" id="KW-0472">Membrane</keyword>
<feature type="transmembrane region" description="Helical" evidence="1">
    <location>
        <begin position="48"/>
        <end position="67"/>
    </location>
</feature>
<evidence type="ECO:0000313" key="2">
    <source>
        <dbReference type="EMBL" id="REF31909.1"/>
    </source>
</evidence>
<accession>A0A3D9URD2</accession>
<feature type="transmembrane region" description="Helical" evidence="1">
    <location>
        <begin position="100"/>
        <end position="119"/>
    </location>
</feature>
<comment type="caution">
    <text evidence="2">The sequence shown here is derived from an EMBL/GenBank/DDBJ whole genome shotgun (WGS) entry which is preliminary data.</text>
</comment>
<proteinExistence type="predicted"/>
<dbReference type="OrthoDB" id="5148057at2"/>
<dbReference type="Proteomes" id="UP000256253">
    <property type="component" value="Unassembled WGS sequence"/>
</dbReference>
<protein>
    <submittedName>
        <fullName evidence="2">Uncharacterized protein</fullName>
    </submittedName>
</protein>
<keyword evidence="1" id="KW-1133">Transmembrane helix</keyword>
<dbReference type="EMBL" id="QTUA01000001">
    <property type="protein sequence ID" value="REF31909.1"/>
    <property type="molecule type" value="Genomic_DNA"/>
</dbReference>
<organism evidence="2 3">
    <name type="scientific">Calidifontibacter indicus</name>
    <dbReference type="NCBI Taxonomy" id="419650"/>
    <lineage>
        <taxon>Bacteria</taxon>
        <taxon>Bacillati</taxon>
        <taxon>Actinomycetota</taxon>
        <taxon>Actinomycetes</taxon>
        <taxon>Micrococcales</taxon>
        <taxon>Dermacoccaceae</taxon>
        <taxon>Calidifontibacter</taxon>
    </lineage>
</organism>
<dbReference type="AlphaFoldDB" id="A0A3D9URD2"/>